<dbReference type="Proteomes" id="UP000494206">
    <property type="component" value="Unassembled WGS sequence"/>
</dbReference>
<dbReference type="OrthoDB" id="2016540at2759"/>
<feature type="transmembrane region" description="Helical" evidence="2">
    <location>
        <begin position="414"/>
        <end position="439"/>
    </location>
</feature>
<proteinExistence type="predicted"/>
<evidence type="ECO:0000256" key="2">
    <source>
        <dbReference type="SAM" id="Phobius"/>
    </source>
</evidence>
<evidence type="ECO:0000256" key="1">
    <source>
        <dbReference type="SAM" id="MobiDB-lite"/>
    </source>
</evidence>
<name>A0A8S1EKK1_9PELO</name>
<keyword evidence="4" id="KW-1185">Reference proteome</keyword>
<feature type="transmembrane region" description="Helical" evidence="2">
    <location>
        <begin position="125"/>
        <end position="143"/>
    </location>
</feature>
<organism evidence="3 4">
    <name type="scientific">Caenorhabditis bovis</name>
    <dbReference type="NCBI Taxonomy" id="2654633"/>
    <lineage>
        <taxon>Eukaryota</taxon>
        <taxon>Metazoa</taxon>
        <taxon>Ecdysozoa</taxon>
        <taxon>Nematoda</taxon>
        <taxon>Chromadorea</taxon>
        <taxon>Rhabditida</taxon>
        <taxon>Rhabditina</taxon>
        <taxon>Rhabditomorpha</taxon>
        <taxon>Rhabditoidea</taxon>
        <taxon>Rhabditidae</taxon>
        <taxon>Peloderinae</taxon>
        <taxon>Caenorhabditis</taxon>
    </lineage>
</organism>
<protein>
    <submittedName>
        <fullName evidence="3">Uncharacterized protein</fullName>
    </submittedName>
</protein>
<feature type="region of interest" description="Disordered" evidence="1">
    <location>
        <begin position="57"/>
        <end position="83"/>
    </location>
</feature>
<accession>A0A8S1EKK1</accession>
<feature type="transmembrane region" description="Helical" evidence="2">
    <location>
        <begin position="101"/>
        <end position="118"/>
    </location>
</feature>
<keyword evidence="2" id="KW-1133">Transmembrane helix</keyword>
<sequence length="482" mass="53689">MDACVSDGALVARHISAPSTFAYDLGILFQKIDLFSFQANCPQHIMGKKKTSIDKKSVGFTDPAPSPTEKPSSGLKPSPSMNTLNRMERDTIVLWKKPFTTIYYAIMEIANIIIEYFYKLLNHKILLLVALVNIGLAIYGYYAPGPHQVHVQKIEKHILWWTWWVFLGVLSSIGLGSGLHTFLIYLGPHIAAVTLAAYECGSLDFPEPPYPESIACPDTKSKSAITIWQIMAKVRVESLLWGAGTALGELPPYYMARTARLGGQQPDDEEYREFLALMNAEKAGNTDELSWTDRGKQWVEKFISRVGFPGILIFASIPNPLFDLAGITCGHFLVPFWSFFGATLIGKAIVKMHVQMLFVIIAFSEHHAENVVDLLGKVPALGPHIRQPIRDLLDKQRNSLHRTPGEHVETSSSMLATVLSAIVSLMILGFLLSIINSLAQSYHKRLWDRTRKQQKILANSEPTADSALLDGEQLESVDVRKS</sequence>
<evidence type="ECO:0000313" key="3">
    <source>
        <dbReference type="EMBL" id="CAB3401581.1"/>
    </source>
</evidence>
<gene>
    <name evidence="3" type="ORF">CBOVIS_LOCUS4309</name>
</gene>
<feature type="transmembrane region" description="Helical" evidence="2">
    <location>
        <begin position="324"/>
        <end position="345"/>
    </location>
</feature>
<reference evidence="3 4" key="1">
    <citation type="submission" date="2020-04" db="EMBL/GenBank/DDBJ databases">
        <authorList>
            <person name="Laetsch R D."/>
            <person name="Stevens L."/>
            <person name="Kumar S."/>
            <person name="Blaxter L. M."/>
        </authorList>
    </citation>
    <scope>NUCLEOTIDE SEQUENCE [LARGE SCALE GENOMIC DNA]</scope>
</reference>
<keyword evidence="2" id="KW-0472">Membrane</keyword>
<evidence type="ECO:0000313" key="4">
    <source>
        <dbReference type="Proteomes" id="UP000494206"/>
    </source>
</evidence>
<dbReference type="EMBL" id="CADEPM010000003">
    <property type="protein sequence ID" value="CAB3401581.1"/>
    <property type="molecule type" value="Genomic_DNA"/>
</dbReference>
<dbReference type="AlphaFoldDB" id="A0A8S1EKK1"/>
<comment type="caution">
    <text evidence="3">The sequence shown here is derived from an EMBL/GenBank/DDBJ whole genome shotgun (WGS) entry which is preliminary data.</text>
</comment>
<keyword evidence="2" id="KW-0812">Transmembrane</keyword>
<feature type="transmembrane region" description="Helical" evidence="2">
    <location>
        <begin position="163"/>
        <end position="186"/>
    </location>
</feature>